<keyword evidence="2" id="KW-0413">Isomerase</keyword>
<dbReference type="InterPro" id="IPR001345">
    <property type="entry name" value="PG/BPGM_mutase_AS"/>
</dbReference>
<dbReference type="CDD" id="cd07067">
    <property type="entry name" value="HP_PGM_like"/>
    <property type="match status" value="1"/>
</dbReference>
<dbReference type="AlphaFoldDB" id="A0A7S4G8D5"/>
<dbReference type="InterPro" id="IPR029033">
    <property type="entry name" value="His_PPase_superfam"/>
</dbReference>
<feature type="binding site" evidence="3">
    <location>
        <position position="207"/>
    </location>
    <ligand>
        <name>substrate</name>
    </ligand>
</feature>
<gene>
    <name evidence="5" type="ORF">EGYM00163_LOCUS39926</name>
</gene>
<dbReference type="SUPFAM" id="SSF53254">
    <property type="entry name" value="Phosphoglycerate mutase-like"/>
    <property type="match status" value="1"/>
</dbReference>
<sequence length="370" mass="40651">MSPCMSRGPKGVVAIISAVSALAILWGLKTRSYAVKAVKAKGAKDEASANAEAVAVPEDAMEAVPEPDVSTALPLSDSVPSAEDTRASVLVEDTPVDPPVSESACSSAQDPGGKEPLPTEPATEPATLDSPVREPSTPSRPSTVLLVRHGESTWNVVRRQGEEVRFTPEGIIPDSPLTELGVQQSKEAGLNLADSDISLIVSSPLTRCLQTAENALKDHPSWSTARRVVLANIAEMMTDSCDVGSSPAKLQEEFPEWDFSHLPEHWWWGGLSAEDTIKAMCSPQGMEETEEDVMKRVEAMKQWLHAQPERTIVVFGHSEFFYFMSGYHYEGEFMGHWMENGEVYQFKDRDEDEYVLDFESDFASFDKRPF</sequence>
<dbReference type="PROSITE" id="PS00175">
    <property type="entry name" value="PG_MUTASE"/>
    <property type="match status" value="1"/>
</dbReference>
<evidence type="ECO:0000256" key="3">
    <source>
        <dbReference type="PIRSR" id="PIRSR613078-2"/>
    </source>
</evidence>
<reference evidence="5" key="1">
    <citation type="submission" date="2021-01" db="EMBL/GenBank/DDBJ databases">
        <authorList>
            <person name="Corre E."/>
            <person name="Pelletier E."/>
            <person name="Niang G."/>
            <person name="Scheremetjew M."/>
            <person name="Finn R."/>
            <person name="Kale V."/>
            <person name="Holt S."/>
            <person name="Cochrane G."/>
            <person name="Meng A."/>
            <person name="Brown T."/>
            <person name="Cohen L."/>
        </authorList>
    </citation>
    <scope>NUCLEOTIDE SEQUENCE</scope>
    <source>
        <strain evidence="5">CCMP1594</strain>
    </source>
</reference>
<dbReference type="InterPro" id="IPR013078">
    <property type="entry name" value="His_Pase_superF_clade-1"/>
</dbReference>
<accession>A0A7S4G8D5</accession>
<dbReference type="InterPro" id="IPR050275">
    <property type="entry name" value="PGM_Phosphatase"/>
</dbReference>
<feature type="region of interest" description="Disordered" evidence="4">
    <location>
        <begin position="57"/>
        <end position="143"/>
    </location>
</feature>
<dbReference type="SMART" id="SM00855">
    <property type="entry name" value="PGAM"/>
    <property type="match status" value="1"/>
</dbReference>
<dbReference type="GO" id="GO:0016791">
    <property type="term" value="F:phosphatase activity"/>
    <property type="evidence" value="ECO:0007669"/>
    <property type="project" value="TreeGrafter"/>
</dbReference>
<dbReference type="Gene3D" id="3.40.50.1240">
    <property type="entry name" value="Phosphoglycerate mutase-like"/>
    <property type="match status" value="1"/>
</dbReference>
<dbReference type="Pfam" id="PF00300">
    <property type="entry name" value="His_Phos_1"/>
    <property type="match status" value="1"/>
</dbReference>
<dbReference type="PANTHER" id="PTHR48100">
    <property type="entry name" value="BROAD-SPECIFICITY PHOSPHATASE YOR283W-RELATED"/>
    <property type="match status" value="1"/>
</dbReference>
<dbReference type="GO" id="GO:0005737">
    <property type="term" value="C:cytoplasm"/>
    <property type="evidence" value="ECO:0007669"/>
    <property type="project" value="TreeGrafter"/>
</dbReference>
<evidence type="ECO:0000256" key="2">
    <source>
        <dbReference type="ARBA" id="ARBA00023235"/>
    </source>
</evidence>
<proteinExistence type="predicted"/>
<dbReference type="EMBL" id="HBJA01116068">
    <property type="protein sequence ID" value="CAE0828649.1"/>
    <property type="molecule type" value="Transcribed_RNA"/>
</dbReference>
<evidence type="ECO:0000313" key="5">
    <source>
        <dbReference type="EMBL" id="CAE0828649.1"/>
    </source>
</evidence>
<name>A0A7S4G8D5_9EUGL</name>
<keyword evidence="1" id="KW-0324">Glycolysis</keyword>
<evidence type="ECO:0000256" key="4">
    <source>
        <dbReference type="SAM" id="MobiDB-lite"/>
    </source>
</evidence>
<protein>
    <submittedName>
        <fullName evidence="5">Uncharacterized protein</fullName>
    </submittedName>
</protein>
<organism evidence="5">
    <name type="scientific">Eutreptiella gymnastica</name>
    <dbReference type="NCBI Taxonomy" id="73025"/>
    <lineage>
        <taxon>Eukaryota</taxon>
        <taxon>Discoba</taxon>
        <taxon>Euglenozoa</taxon>
        <taxon>Euglenida</taxon>
        <taxon>Spirocuta</taxon>
        <taxon>Euglenophyceae</taxon>
        <taxon>Eutreptiales</taxon>
        <taxon>Eutreptiaceae</taxon>
        <taxon>Eutreptiella</taxon>
    </lineage>
</organism>
<dbReference type="PANTHER" id="PTHR48100:SF1">
    <property type="entry name" value="HISTIDINE PHOSPHATASE FAMILY PROTEIN-RELATED"/>
    <property type="match status" value="1"/>
</dbReference>
<evidence type="ECO:0000256" key="1">
    <source>
        <dbReference type="ARBA" id="ARBA00023152"/>
    </source>
</evidence>
<feature type="binding site" evidence="3">
    <location>
        <begin position="148"/>
        <end position="155"/>
    </location>
    <ligand>
        <name>substrate</name>
    </ligand>
</feature>